<keyword evidence="2" id="KW-1015">Disulfide bond</keyword>
<dbReference type="Proteomes" id="UP001418796">
    <property type="component" value="Unassembled WGS sequence"/>
</dbReference>
<accession>A0ABU9VMF0</accession>
<proteinExistence type="inferred from homology"/>
<protein>
    <submittedName>
        <fullName evidence="5">Thioredoxin family protein</fullName>
    </submittedName>
</protein>
<dbReference type="InterPro" id="IPR036249">
    <property type="entry name" value="Thioredoxin-like_sf"/>
</dbReference>
<dbReference type="RefSeq" id="WP_343131692.1">
    <property type="nucleotide sequence ID" value="NZ_JBCITK010000001.1"/>
</dbReference>
<dbReference type="Pfam" id="PF00085">
    <property type="entry name" value="Thioredoxin"/>
    <property type="match status" value="1"/>
</dbReference>
<dbReference type="InterPro" id="IPR013766">
    <property type="entry name" value="Thioredoxin_domain"/>
</dbReference>
<comment type="caution">
    <text evidence="5">The sequence shown here is derived from an EMBL/GenBank/DDBJ whole genome shotgun (WGS) entry which is preliminary data.</text>
</comment>
<reference evidence="5 6" key="1">
    <citation type="submission" date="2024-03" db="EMBL/GenBank/DDBJ databases">
        <title>Bacilli Hybrid Assemblies.</title>
        <authorList>
            <person name="Kovac J."/>
        </authorList>
    </citation>
    <scope>NUCLEOTIDE SEQUENCE [LARGE SCALE GENOMIC DNA]</scope>
    <source>
        <strain evidence="5 6">FSL R7-0666</strain>
    </source>
</reference>
<evidence type="ECO:0000256" key="1">
    <source>
        <dbReference type="ARBA" id="ARBA00008987"/>
    </source>
</evidence>
<dbReference type="CDD" id="cd02947">
    <property type="entry name" value="TRX_family"/>
    <property type="match status" value="1"/>
</dbReference>
<keyword evidence="6" id="KW-1185">Reference proteome</keyword>
<dbReference type="Gene3D" id="3.40.30.10">
    <property type="entry name" value="Glutaredoxin"/>
    <property type="match status" value="1"/>
</dbReference>
<gene>
    <name evidence="5" type="ORF">MKY91_18170</name>
</gene>
<keyword evidence="3" id="KW-0676">Redox-active center</keyword>
<evidence type="ECO:0000256" key="3">
    <source>
        <dbReference type="ARBA" id="ARBA00023284"/>
    </source>
</evidence>
<dbReference type="PANTHER" id="PTHR45663">
    <property type="entry name" value="GEO12009P1"/>
    <property type="match status" value="1"/>
</dbReference>
<dbReference type="PROSITE" id="PS51352">
    <property type="entry name" value="THIOREDOXIN_2"/>
    <property type="match status" value="1"/>
</dbReference>
<organism evidence="5 6">
    <name type="scientific">Alkalicoccobacillus gibsonii</name>
    <dbReference type="NCBI Taxonomy" id="79881"/>
    <lineage>
        <taxon>Bacteria</taxon>
        <taxon>Bacillati</taxon>
        <taxon>Bacillota</taxon>
        <taxon>Bacilli</taxon>
        <taxon>Bacillales</taxon>
        <taxon>Bacillaceae</taxon>
        <taxon>Alkalicoccobacillus</taxon>
    </lineage>
</organism>
<sequence>MKKIAIFGGIIVVVFALLAILTVTANKQKMESVGDNQFGKDELLPATMEIVDDPNYQNAILPDELEERINNEETFTVYFYASECPHCREATPRLNEIAGELGEDIPQYNLREFEQGWDDYNIQSTPTLVHFKNGVEEQRLVGAAENEVFEQFLTTYPSES</sequence>
<dbReference type="SUPFAM" id="SSF52833">
    <property type="entry name" value="Thioredoxin-like"/>
    <property type="match status" value="1"/>
</dbReference>
<evidence type="ECO:0000259" key="4">
    <source>
        <dbReference type="PROSITE" id="PS51352"/>
    </source>
</evidence>
<evidence type="ECO:0000313" key="5">
    <source>
        <dbReference type="EMBL" id="MEN0645089.1"/>
    </source>
</evidence>
<dbReference type="EMBL" id="JBCITK010000001">
    <property type="protein sequence ID" value="MEN0645089.1"/>
    <property type="molecule type" value="Genomic_DNA"/>
</dbReference>
<comment type="similarity">
    <text evidence="1">Belongs to the thioredoxin family.</text>
</comment>
<feature type="domain" description="Thioredoxin" evidence="4">
    <location>
        <begin position="37"/>
        <end position="158"/>
    </location>
</feature>
<name>A0ABU9VMF0_9BACI</name>
<evidence type="ECO:0000256" key="2">
    <source>
        <dbReference type="ARBA" id="ARBA00023157"/>
    </source>
</evidence>
<evidence type="ECO:0000313" key="6">
    <source>
        <dbReference type="Proteomes" id="UP001418796"/>
    </source>
</evidence>
<dbReference type="PANTHER" id="PTHR45663:SF11">
    <property type="entry name" value="GEO12009P1"/>
    <property type="match status" value="1"/>
</dbReference>